<gene>
    <name evidence="4" type="ORF">TRUGW13939_10724</name>
</gene>
<feature type="region of interest" description="Disordered" evidence="1">
    <location>
        <begin position="568"/>
        <end position="591"/>
    </location>
</feature>
<dbReference type="SUPFAM" id="SSF69848">
    <property type="entry name" value="LCCL domain"/>
    <property type="match status" value="1"/>
</dbReference>
<dbReference type="Gene3D" id="2.170.130.20">
    <property type="entry name" value="LCCL-like domain"/>
    <property type="match status" value="1"/>
</dbReference>
<dbReference type="InterPro" id="IPR051957">
    <property type="entry name" value="CRISP-LCCL_domain"/>
</dbReference>
<feature type="compositionally biased region" description="Basic and acidic residues" evidence="1">
    <location>
        <begin position="579"/>
        <end position="588"/>
    </location>
</feature>
<dbReference type="Pfam" id="PF03815">
    <property type="entry name" value="LCCL"/>
    <property type="match status" value="1"/>
</dbReference>
<name>A0A7H8RG48_TALRU</name>
<evidence type="ECO:0000313" key="5">
    <source>
        <dbReference type="Proteomes" id="UP000509510"/>
    </source>
</evidence>
<dbReference type="PANTHER" id="PTHR31331:SF1">
    <property type="entry name" value="CYSTEINE RICH SECRETORY PROTEIN LCCL DOMAIN CONTAINING 2"/>
    <property type="match status" value="1"/>
</dbReference>
<keyword evidence="2" id="KW-1133">Transmembrane helix</keyword>
<keyword evidence="5" id="KW-1185">Reference proteome</keyword>
<dbReference type="PANTHER" id="PTHR31331">
    <property type="entry name" value="LCCL DOMAIN PROTEIN (AFU_ORTHOLOGUE AFUA_5G08630)"/>
    <property type="match status" value="1"/>
</dbReference>
<dbReference type="GeneID" id="55998203"/>
<evidence type="ECO:0000256" key="1">
    <source>
        <dbReference type="SAM" id="MobiDB-lite"/>
    </source>
</evidence>
<dbReference type="OrthoDB" id="441660at2759"/>
<reference evidence="5" key="1">
    <citation type="submission" date="2020-06" db="EMBL/GenBank/DDBJ databases">
        <title>A chromosome-scale genome assembly of Talaromyces rugulosus W13939.</title>
        <authorList>
            <person name="Wang B."/>
            <person name="Guo L."/>
            <person name="Ye K."/>
            <person name="Wang L."/>
        </authorList>
    </citation>
    <scope>NUCLEOTIDE SEQUENCE [LARGE SCALE GENOMIC DNA]</scope>
    <source>
        <strain evidence="5">W13939</strain>
    </source>
</reference>
<accession>A0A7H8RG48</accession>
<dbReference type="InterPro" id="IPR036609">
    <property type="entry name" value="LCCL_sf"/>
</dbReference>
<dbReference type="PROSITE" id="PS50820">
    <property type="entry name" value="LCCL"/>
    <property type="match status" value="1"/>
</dbReference>
<dbReference type="EMBL" id="CP055903">
    <property type="protein sequence ID" value="QKX63553.1"/>
    <property type="molecule type" value="Genomic_DNA"/>
</dbReference>
<dbReference type="AlphaFoldDB" id="A0A7H8RG48"/>
<feature type="compositionally biased region" description="Basic and acidic residues" evidence="1">
    <location>
        <begin position="1"/>
        <end position="27"/>
    </location>
</feature>
<organism evidence="4 5">
    <name type="scientific">Talaromyces rugulosus</name>
    <name type="common">Penicillium rugulosum</name>
    <dbReference type="NCBI Taxonomy" id="121627"/>
    <lineage>
        <taxon>Eukaryota</taxon>
        <taxon>Fungi</taxon>
        <taxon>Dikarya</taxon>
        <taxon>Ascomycota</taxon>
        <taxon>Pezizomycotina</taxon>
        <taxon>Eurotiomycetes</taxon>
        <taxon>Eurotiomycetidae</taxon>
        <taxon>Eurotiales</taxon>
        <taxon>Trichocomaceae</taxon>
        <taxon>Talaromyces</taxon>
        <taxon>Talaromyces sect. Islandici</taxon>
    </lineage>
</organism>
<feature type="transmembrane region" description="Helical" evidence="2">
    <location>
        <begin position="435"/>
        <end position="454"/>
    </location>
</feature>
<keyword evidence="2" id="KW-0472">Membrane</keyword>
<dbReference type="KEGG" id="trg:TRUGW13939_10724"/>
<protein>
    <recommendedName>
        <fullName evidence="3">LCCL domain-containing protein</fullName>
    </recommendedName>
</protein>
<evidence type="ECO:0000313" key="4">
    <source>
        <dbReference type="EMBL" id="QKX63553.1"/>
    </source>
</evidence>
<feature type="domain" description="LCCL" evidence="3">
    <location>
        <begin position="138"/>
        <end position="258"/>
    </location>
</feature>
<proteinExistence type="predicted"/>
<evidence type="ECO:0000256" key="2">
    <source>
        <dbReference type="SAM" id="Phobius"/>
    </source>
</evidence>
<feature type="transmembrane region" description="Helical" evidence="2">
    <location>
        <begin position="106"/>
        <end position="124"/>
    </location>
</feature>
<feature type="transmembrane region" description="Helical" evidence="2">
    <location>
        <begin position="407"/>
        <end position="429"/>
    </location>
</feature>
<dbReference type="Proteomes" id="UP000509510">
    <property type="component" value="Chromosome VI"/>
</dbReference>
<dbReference type="SMART" id="SM00603">
    <property type="entry name" value="LCCL"/>
    <property type="match status" value="1"/>
</dbReference>
<evidence type="ECO:0000259" key="3">
    <source>
        <dbReference type="PROSITE" id="PS50820"/>
    </source>
</evidence>
<dbReference type="RefSeq" id="XP_035349727.1">
    <property type="nucleotide sequence ID" value="XM_035493834.1"/>
</dbReference>
<dbReference type="InterPro" id="IPR004043">
    <property type="entry name" value="LCCL"/>
</dbReference>
<keyword evidence="2" id="KW-0812">Transmembrane</keyword>
<sequence length="647" mass="70931">MKDLESGDRRSDRAVNETTDELARSDDSLDLPDDEVEHGLLGGRSSRHADTGEHSFSSSRRLGCCASFLRGPEPPRKHRIEPFFKSFQTAPIRMVDRWLPTQKSKLIALAVFLALWASIFLTILDWSIVRPEVPGYGAPNRLSCGSRLWHNGTLCGINGDACRPFDTDGFAFRCPAGCLGELILEPYTVGDQEVNYKSLVIGGASETDPESSYRGDSFICGAALHAGVISNAVGGCSILRRTGEKNSFGSVKQNGISSFSFDSYFPLSYTFEKGTAVCRDPRWPLFSLSVLFTAVISLCTTSPAAFYMSIWFISWFQVALVSDPPFSSDYLEVVSTAMGRFLPAAFVGWAIYRFSVRDTLTGLTAQWEKTILWLGPFWVGALNTDTFDKIPISRLTPHDIKQQPGAIPALIIIVGVIVTTVVTQAYVIWTEGKLPHYLVIYGVMAGSLVVMIVIPQLNLRIHHYILSLLFLPGVAFQTRPCLIYQGLLVGFFVNGIARWGFDSILQTPAALLGDAQIGSLLPTIAAPILQPDGNGVSFSFTNLPQDITGIAVLVNDVLRSHLYLDASSSSANGSSTDAIEERDGRDATTPDTLNVDWARLHQGLPEYFRFSYIKTSSLGGLWYEDFTKAGVLKADGEWVDMPPGPSR</sequence>
<feature type="region of interest" description="Disordered" evidence="1">
    <location>
        <begin position="1"/>
        <end position="35"/>
    </location>
</feature>
<feature type="transmembrane region" description="Helical" evidence="2">
    <location>
        <begin position="288"/>
        <end position="313"/>
    </location>
</feature>
<feature type="transmembrane region" description="Helical" evidence="2">
    <location>
        <begin position="333"/>
        <end position="352"/>
    </location>
</feature>